<gene>
    <name evidence="1" type="ORF">F8M41_007469</name>
</gene>
<dbReference type="Proteomes" id="UP000439903">
    <property type="component" value="Unassembled WGS sequence"/>
</dbReference>
<dbReference type="OrthoDB" id="2351194at2759"/>
<evidence type="ECO:0000313" key="1">
    <source>
        <dbReference type="EMBL" id="KAF0416347.1"/>
    </source>
</evidence>
<organism evidence="1 2">
    <name type="scientific">Gigaspora margarita</name>
    <dbReference type="NCBI Taxonomy" id="4874"/>
    <lineage>
        <taxon>Eukaryota</taxon>
        <taxon>Fungi</taxon>
        <taxon>Fungi incertae sedis</taxon>
        <taxon>Mucoromycota</taxon>
        <taxon>Glomeromycotina</taxon>
        <taxon>Glomeromycetes</taxon>
        <taxon>Diversisporales</taxon>
        <taxon>Gigasporaceae</taxon>
        <taxon>Gigaspora</taxon>
    </lineage>
</organism>
<dbReference type="SUPFAM" id="SSF52047">
    <property type="entry name" value="RNI-like"/>
    <property type="match status" value="1"/>
</dbReference>
<reference evidence="1 2" key="1">
    <citation type="journal article" date="2019" name="Environ. Microbiol.">
        <title>At the nexus of three kingdoms: the genome of the mycorrhizal fungus Gigaspora margarita provides insights into plant, endobacterial and fungal interactions.</title>
        <authorList>
            <person name="Venice F."/>
            <person name="Ghignone S."/>
            <person name="Salvioli di Fossalunga A."/>
            <person name="Amselem J."/>
            <person name="Novero M."/>
            <person name="Xianan X."/>
            <person name="Sedzielewska Toro K."/>
            <person name="Morin E."/>
            <person name="Lipzen A."/>
            <person name="Grigoriev I.V."/>
            <person name="Henrissat B."/>
            <person name="Martin F.M."/>
            <person name="Bonfante P."/>
        </authorList>
    </citation>
    <scope>NUCLEOTIDE SEQUENCE [LARGE SCALE GENOMIC DNA]</scope>
    <source>
        <strain evidence="1 2">BEG34</strain>
    </source>
</reference>
<dbReference type="EMBL" id="WTPW01001752">
    <property type="protein sequence ID" value="KAF0416347.1"/>
    <property type="molecule type" value="Genomic_DNA"/>
</dbReference>
<dbReference type="Gene3D" id="3.80.10.10">
    <property type="entry name" value="Ribonuclease Inhibitor"/>
    <property type="match status" value="1"/>
</dbReference>
<evidence type="ECO:0000313" key="2">
    <source>
        <dbReference type="Proteomes" id="UP000439903"/>
    </source>
</evidence>
<evidence type="ECO:0008006" key="3">
    <source>
        <dbReference type="Google" id="ProtNLM"/>
    </source>
</evidence>
<keyword evidence="2" id="KW-1185">Reference proteome</keyword>
<dbReference type="InterPro" id="IPR032675">
    <property type="entry name" value="LRR_dom_sf"/>
</dbReference>
<comment type="caution">
    <text evidence="1">The sequence shown here is derived from an EMBL/GenBank/DDBJ whole genome shotgun (WGS) entry which is preliminary data.</text>
</comment>
<proteinExistence type="predicted"/>
<sequence length="433" mass="50220">MKSSIYIPSDVIEEILYFIQSELTNKNDYLSNESSTLFNCLLVNRQWCKLVIPLLWRQPFLYVRKGNPKLITTFLTFLNDKNRRILLSNGITLSSLLKPDCRIRHQNFYFYKVHKSQYRSNFNYASFLKHLHYDYMLSSIEAWCSYSNQSVGNAISLITNFLLKLFVDNNVKLISLFVWPNHIHWTHYSSNRYMELVEPEVSGLLLELKHLHIETHSKYPSVGFFSKLSRIVNVKELYLRTQLLGHMGFPNDLENEMAHNISSLINSQTNLISFTLSNSVRYTSDFIKSLSPNIHHIQNISLNETKIAEIDLWIILSNCINLQKLEIIKCAGLNVESIIPFISANWATLKTIIIEDNQPTDVNNELEQWANKIRIYLFIFKPHNFAVSSQVSEAVTSPLFAGSQLVKYCLANVIVYEQIFTGIKAYYSILSNC</sequence>
<name>A0A8H3X4W8_GIGMA</name>
<protein>
    <recommendedName>
        <fullName evidence="3">F-box domain-containing protein</fullName>
    </recommendedName>
</protein>
<dbReference type="AlphaFoldDB" id="A0A8H3X4W8"/>
<accession>A0A8H3X4W8</accession>